<dbReference type="InterPro" id="IPR009057">
    <property type="entry name" value="Homeodomain-like_sf"/>
</dbReference>
<accession>A0A495EQ38</accession>
<dbReference type="RefSeq" id="WP_121062748.1">
    <property type="nucleotide sequence ID" value="NZ_RBIQ01000002.1"/>
</dbReference>
<dbReference type="InterPro" id="IPR025722">
    <property type="entry name" value="TetR"/>
</dbReference>
<evidence type="ECO:0000256" key="2">
    <source>
        <dbReference type="PROSITE-ProRule" id="PRU00335"/>
    </source>
</evidence>
<dbReference type="InterPro" id="IPR001647">
    <property type="entry name" value="HTH_TetR"/>
</dbReference>
<evidence type="ECO:0000256" key="1">
    <source>
        <dbReference type="ARBA" id="ARBA00023125"/>
    </source>
</evidence>
<evidence type="ECO:0000259" key="3">
    <source>
        <dbReference type="PROSITE" id="PS50977"/>
    </source>
</evidence>
<dbReference type="PROSITE" id="PS50977">
    <property type="entry name" value="HTH_TETR_2"/>
    <property type="match status" value="1"/>
</dbReference>
<dbReference type="PROSITE" id="PS01081">
    <property type="entry name" value="HTH_TETR_1"/>
    <property type="match status" value="1"/>
</dbReference>
<comment type="caution">
    <text evidence="4">The sequence shown here is derived from an EMBL/GenBank/DDBJ whole genome shotgun (WGS) entry which is preliminary data.</text>
</comment>
<feature type="DNA-binding region" description="H-T-H motif" evidence="2">
    <location>
        <begin position="24"/>
        <end position="43"/>
    </location>
</feature>
<dbReference type="Gene3D" id="1.10.357.10">
    <property type="entry name" value="Tetracycline Repressor, domain 2"/>
    <property type="match status" value="1"/>
</dbReference>
<dbReference type="OrthoDB" id="9785164at2"/>
<evidence type="ECO:0000313" key="4">
    <source>
        <dbReference type="EMBL" id="RKR18751.1"/>
    </source>
</evidence>
<evidence type="ECO:0000313" key="5">
    <source>
        <dbReference type="Proteomes" id="UP000269412"/>
    </source>
</evidence>
<reference evidence="4 5" key="1">
    <citation type="submission" date="2018-10" db="EMBL/GenBank/DDBJ databases">
        <title>Genomic Encyclopedia of Archaeal and Bacterial Type Strains, Phase II (KMG-II): from individual species to whole genera.</title>
        <authorList>
            <person name="Goeker M."/>
        </authorList>
    </citation>
    <scope>NUCLEOTIDE SEQUENCE [LARGE SCALE GENOMIC DNA]</scope>
    <source>
        <strain evidence="4 5">DSM 25230</strain>
    </source>
</reference>
<sequence length="207" mass="24906">MKTKDKIIHTARELFNKKGFKNVTLREVAKELSISYGNVTYHFKTKNQLILHLYEEMLFETSEIIRTFHYDNLLKGILEAPKFTFKISIKYLFFYVDFVEIKRSFTEISLKLEQDNTNRKKGYLRILRQLQIQGFLRKEFTNIDLDYLMDLSGAMRTFFFINLHPKNFLDTDLETRYVTYVNNFIFPYLTEKGMEEYKSCLELLSEE</sequence>
<dbReference type="InterPro" id="IPR023772">
    <property type="entry name" value="DNA-bd_HTH_TetR-type_CS"/>
</dbReference>
<organism evidence="4 5">
    <name type="scientific">Maribacter vaceletii</name>
    <dbReference type="NCBI Taxonomy" id="1206816"/>
    <lineage>
        <taxon>Bacteria</taxon>
        <taxon>Pseudomonadati</taxon>
        <taxon>Bacteroidota</taxon>
        <taxon>Flavobacteriia</taxon>
        <taxon>Flavobacteriales</taxon>
        <taxon>Flavobacteriaceae</taxon>
        <taxon>Maribacter</taxon>
    </lineage>
</organism>
<keyword evidence="5" id="KW-1185">Reference proteome</keyword>
<dbReference type="Proteomes" id="UP000269412">
    <property type="component" value="Unassembled WGS sequence"/>
</dbReference>
<dbReference type="EMBL" id="RBIQ01000002">
    <property type="protein sequence ID" value="RKR18751.1"/>
    <property type="molecule type" value="Genomic_DNA"/>
</dbReference>
<gene>
    <name evidence="4" type="ORF">CLV91_0010</name>
</gene>
<dbReference type="PRINTS" id="PR00455">
    <property type="entry name" value="HTHTETR"/>
</dbReference>
<protein>
    <submittedName>
        <fullName evidence="4">TetR family transcriptional regulator</fullName>
    </submittedName>
</protein>
<dbReference type="AlphaFoldDB" id="A0A495EQ38"/>
<name>A0A495EQ38_9FLAO</name>
<keyword evidence="1 2" id="KW-0238">DNA-binding</keyword>
<feature type="domain" description="HTH tetR-type" evidence="3">
    <location>
        <begin position="1"/>
        <end position="61"/>
    </location>
</feature>
<proteinExistence type="predicted"/>
<dbReference type="SUPFAM" id="SSF46689">
    <property type="entry name" value="Homeodomain-like"/>
    <property type="match status" value="1"/>
</dbReference>
<dbReference type="Pfam" id="PF00440">
    <property type="entry name" value="TetR_N"/>
    <property type="match status" value="1"/>
</dbReference>
<dbReference type="GO" id="GO:0003677">
    <property type="term" value="F:DNA binding"/>
    <property type="evidence" value="ECO:0007669"/>
    <property type="project" value="UniProtKB-UniRule"/>
</dbReference>
<dbReference type="Pfam" id="PF13972">
    <property type="entry name" value="TetR"/>
    <property type="match status" value="1"/>
</dbReference>